<sequence>MCKSRRGKAKKAWNKQTEEGKCTPVRIPVPVVIDGYDLVNPNTVMVKNCYPFHGCKMTNCIPTKMVERKIQVEVWTRGMGHAKCMEHTVTEPEDCKCGCKIDMCDKDTQDYDPNMCKCTCKEKIVEECESLINTVGADKMMFYPSKCGCYCTKQLICAKGEMFDKNMCKCISKSQMMG</sequence>
<proteinExistence type="predicted"/>
<reference evidence="1 2" key="1">
    <citation type="submission" date="2024-05" db="EMBL/GenBank/DDBJ databases">
        <authorList>
            <person name="Wallberg A."/>
        </authorList>
    </citation>
    <scope>NUCLEOTIDE SEQUENCE [LARGE SCALE GENOMIC DNA]</scope>
</reference>
<dbReference type="AlphaFoldDB" id="A0AAV2SP08"/>
<protein>
    <submittedName>
        <fullName evidence="1">Uncharacterized protein</fullName>
    </submittedName>
</protein>
<gene>
    <name evidence="1" type="ORF">MNOR_LOCUS38668</name>
</gene>
<comment type="caution">
    <text evidence="1">The sequence shown here is derived from an EMBL/GenBank/DDBJ whole genome shotgun (WGS) entry which is preliminary data.</text>
</comment>
<evidence type="ECO:0000313" key="2">
    <source>
        <dbReference type="Proteomes" id="UP001497623"/>
    </source>
</evidence>
<accession>A0AAV2SP08</accession>
<evidence type="ECO:0000313" key="1">
    <source>
        <dbReference type="EMBL" id="CAL4214839.1"/>
    </source>
</evidence>
<dbReference type="EMBL" id="CAXKWB010090477">
    <property type="protein sequence ID" value="CAL4214839.1"/>
    <property type="molecule type" value="Genomic_DNA"/>
</dbReference>
<keyword evidence="2" id="KW-1185">Reference proteome</keyword>
<organism evidence="1 2">
    <name type="scientific">Meganyctiphanes norvegica</name>
    <name type="common">Northern krill</name>
    <name type="synonym">Thysanopoda norvegica</name>
    <dbReference type="NCBI Taxonomy" id="48144"/>
    <lineage>
        <taxon>Eukaryota</taxon>
        <taxon>Metazoa</taxon>
        <taxon>Ecdysozoa</taxon>
        <taxon>Arthropoda</taxon>
        <taxon>Crustacea</taxon>
        <taxon>Multicrustacea</taxon>
        <taxon>Malacostraca</taxon>
        <taxon>Eumalacostraca</taxon>
        <taxon>Eucarida</taxon>
        <taxon>Euphausiacea</taxon>
        <taxon>Euphausiidae</taxon>
        <taxon>Meganyctiphanes</taxon>
    </lineage>
</organism>
<dbReference type="SUPFAM" id="SSF57501">
    <property type="entry name" value="Cystine-knot cytokines"/>
    <property type="match status" value="1"/>
</dbReference>
<dbReference type="InterPro" id="IPR029034">
    <property type="entry name" value="Cystine-knot_cytokine"/>
</dbReference>
<name>A0AAV2SP08_MEGNR</name>
<dbReference type="Proteomes" id="UP001497623">
    <property type="component" value="Unassembled WGS sequence"/>
</dbReference>